<gene>
    <name evidence="2" type="ORF">XSR1_610003</name>
</gene>
<evidence type="ECO:0000256" key="1">
    <source>
        <dbReference type="SAM" id="Phobius"/>
    </source>
</evidence>
<keyword evidence="1" id="KW-1133">Transmembrane helix</keyword>
<protein>
    <submittedName>
        <fullName evidence="2">Uncharacterized protein</fullName>
    </submittedName>
</protein>
<dbReference type="AlphaFoldDB" id="W1J5L1"/>
<keyword evidence="1" id="KW-0812">Transmembrane</keyword>
<evidence type="ECO:0000313" key="2">
    <source>
        <dbReference type="EMBL" id="CDL85141.1"/>
    </source>
</evidence>
<reference evidence="2" key="1">
    <citation type="submission" date="2013-11" db="EMBL/GenBank/DDBJ databases">
        <title>Draft genome sequence and annotation of the entomopathogenic bacteria, Xenorhabdus cabanillasi strain JM26 and Xenorhabdus szentirmai strain DSM 16338.</title>
        <authorList>
            <person name="Gualtieri M."/>
            <person name="Ogier J.C."/>
            <person name="Pages S."/>
            <person name="Givaudan A."/>
            <person name="Gaudriault S."/>
        </authorList>
    </citation>
    <scope>NUCLEOTIDE SEQUENCE [LARGE SCALE GENOMIC DNA]</scope>
    <source>
        <strain evidence="2">DSM 16338</strain>
    </source>
</reference>
<name>W1J5L1_9GAMM</name>
<evidence type="ECO:0000313" key="3">
    <source>
        <dbReference type="Proteomes" id="UP000019202"/>
    </source>
</evidence>
<sequence length="53" mass="6294">MQYIQLKHITKVYDIINLISTLNFILIVDVCSNNITSINHNNMFAFYIKKFDK</sequence>
<dbReference type="EMBL" id="CBXF010000123">
    <property type="protein sequence ID" value="CDL85141.1"/>
    <property type="molecule type" value="Genomic_DNA"/>
</dbReference>
<proteinExistence type="predicted"/>
<comment type="caution">
    <text evidence="2">The sequence shown here is derived from an EMBL/GenBank/DDBJ whole genome shotgun (WGS) entry which is preliminary data.</text>
</comment>
<keyword evidence="3" id="KW-1185">Reference proteome</keyword>
<feature type="transmembrane region" description="Helical" evidence="1">
    <location>
        <begin position="12"/>
        <end position="30"/>
    </location>
</feature>
<organism evidence="2 3">
    <name type="scientific">Xenorhabdus szentirmaii DSM 16338</name>
    <dbReference type="NCBI Taxonomy" id="1427518"/>
    <lineage>
        <taxon>Bacteria</taxon>
        <taxon>Pseudomonadati</taxon>
        <taxon>Pseudomonadota</taxon>
        <taxon>Gammaproteobacteria</taxon>
        <taxon>Enterobacterales</taxon>
        <taxon>Morganellaceae</taxon>
        <taxon>Xenorhabdus</taxon>
    </lineage>
</organism>
<dbReference type="STRING" id="1427518.XSR1_610003"/>
<accession>W1J5L1</accession>
<dbReference type="Proteomes" id="UP000019202">
    <property type="component" value="Unassembled WGS sequence"/>
</dbReference>
<keyword evidence="1" id="KW-0472">Membrane</keyword>